<dbReference type="PROSITE" id="PS51186">
    <property type="entry name" value="GNAT"/>
    <property type="match status" value="1"/>
</dbReference>
<dbReference type="OrthoDB" id="9789081at2"/>
<sequence length="157" mass="17193">MLIRPFRPADAPLLATLYHASVHGAGGRYYTPAQLAVWSPAPADPARYLQQAAGRIFLVAEDADGRVVGYGDLEPDGHLDHLYCHPDVIGTGVGAALYHALEEAARRDGIARLYVEASENARPLFERRGFALDARNDFARNGVAIHNYRMSKRLVLA</sequence>
<keyword evidence="3" id="KW-1185">Reference proteome</keyword>
<dbReference type="AlphaFoldDB" id="A0A245ZE66"/>
<keyword evidence="2" id="KW-0012">Acyltransferase</keyword>
<gene>
    <name evidence="2" type="ORF">SPDO_28780</name>
</gene>
<dbReference type="InterPro" id="IPR000182">
    <property type="entry name" value="GNAT_dom"/>
</dbReference>
<dbReference type="CDD" id="cd04301">
    <property type="entry name" value="NAT_SF"/>
    <property type="match status" value="1"/>
</dbReference>
<evidence type="ECO:0000313" key="3">
    <source>
        <dbReference type="Proteomes" id="UP000197290"/>
    </source>
</evidence>
<reference evidence="2 3" key="1">
    <citation type="submission" date="2017-03" db="EMBL/GenBank/DDBJ databases">
        <title>Genome sequence of Sphingomonas dokdonensis DSM 21029.</title>
        <authorList>
            <person name="Poehlein A."/>
            <person name="Wuebbeler J.H."/>
            <person name="Steinbuechel A."/>
            <person name="Daniel R."/>
        </authorList>
    </citation>
    <scope>NUCLEOTIDE SEQUENCE [LARGE SCALE GENOMIC DNA]</scope>
    <source>
        <strain evidence="2 3">DSM 21029</strain>
    </source>
</reference>
<protein>
    <submittedName>
        <fullName evidence="2">Putative acyltransferase</fullName>
    </submittedName>
</protein>
<dbReference type="PANTHER" id="PTHR43451:SF1">
    <property type="entry name" value="ACETYLTRANSFERASE"/>
    <property type="match status" value="1"/>
</dbReference>
<evidence type="ECO:0000259" key="1">
    <source>
        <dbReference type="PROSITE" id="PS51186"/>
    </source>
</evidence>
<dbReference type="InterPro" id="IPR052564">
    <property type="entry name" value="N-acetyltrans/Recomb-assoc"/>
</dbReference>
<dbReference type="EMBL" id="NBBI01000007">
    <property type="protein sequence ID" value="OWK28045.1"/>
    <property type="molecule type" value="Genomic_DNA"/>
</dbReference>
<comment type="caution">
    <text evidence="2">The sequence shown here is derived from an EMBL/GenBank/DDBJ whole genome shotgun (WGS) entry which is preliminary data.</text>
</comment>
<evidence type="ECO:0000313" key="2">
    <source>
        <dbReference type="EMBL" id="OWK28045.1"/>
    </source>
</evidence>
<dbReference type="InterPro" id="IPR016181">
    <property type="entry name" value="Acyl_CoA_acyltransferase"/>
</dbReference>
<dbReference type="Gene3D" id="3.40.630.30">
    <property type="match status" value="1"/>
</dbReference>
<accession>A0A245ZE66</accession>
<dbReference type="PANTHER" id="PTHR43451">
    <property type="entry name" value="ACETYLTRANSFERASE (GNAT) FAMILY PROTEIN"/>
    <property type="match status" value="1"/>
</dbReference>
<dbReference type="Proteomes" id="UP000197290">
    <property type="component" value="Unassembled WGS sequence"/>
</dbReference>
<dbReference type="GO" id="GO:0016747">
    <property type="term" value="F:acyltransferase activity, transferring groups other than amino-acyl groups"/>
    <property type="evidence" value="ECO:0007669"/>
    <property type="project" value="InterPro"/>
</dbReference>
<dbReference type="Pfam" id="PF13673">
    <property type="entry name" value="Acetyltransf_10"/>
    <property type="match status" value="1"/>
</dbReference>
<name>A0A245ZE66_9SPHN</name>
<proteinExistence type="predicted"/>
<dbReference type="SUPFAM" id="SSF55729">
    <property type="entry name" value="Acyl-CoA N-acyltransferases (Nat)"/>
    <property type="match status" value="1"/>
</dbReference>
<feature type="domain" description="N-acetyltransferase" evidence="1">
    <location>
        <begin position="1"/>
        <end position="155"/>
    </location>
</feature>
<organism evidence="2 3">
    <name type="scientific">Sphingomonas dokdonensis</name>
    <dbReference type="NCBI Taxonomy" id="344880"/>
    <lineage>
        <taxon>Bacteria</taxon>
        <taxon>Pseudomonadati</taxon>
        <taxon>Pseudomonadota</taxon>
        <taxon>Alphaproteobacteria</taxon>
        <taxon>Sphingomonadales</taxon>
        <taxon>Sphingomonadaceae</taxon>
        <taxon>Sphingomonas</taxon>
    </lineage>
</organism>
<dbReference type="RefSeq" id="WP_088368200.1">
    <property type="nucleotide sequence ID" value="NZ_NBBI01000007.1"/>
</dbReference>
<keyword evidence="2" id="KW-0808">Transferase</keyword>